<feature type="transmembrane region" description="Helical" evidence="10">
    <location>
        <begin position="52"/>
        <end position="71"/>
    </location>
</feature>
<comment type="similarity">
    <text evidence="10">Belongs to the monovalent cation:proton antiporter 1 (CPA1) transporter (TC 2.A.36) family.</text>
</comment>
<evidence type="ECO:0000313" key="13">
    <source>
        <dbReference type="Proteomes" id="UP001196565"/>
    </source>
</evidence>
<feature type="transmembrane region" description="Helical" evidence="10">
    <location>
        <begin position="296"/>
        <end position="319"/>
    </location>
</feature>
<comment type="caution">
    <text evidence="12">The sequence shown here is derived from an EMBL/GenBank/DDBJ whole genome shotgun (WGS) entry which is preliminary data.</text>
</comment>
<evidence type="ECO:0000256" key="4">
    <source>
        <dbReference type="ARBA" id="ARBA00022692"/>
    </source>
</evidence>
<evidence type="ECO:0000259" key="11">
    <source>
        <dbReference type="Pfam" id="PF00999"/>
    </source>
</evidence>
<dbReference type="PANTHER" id="PTHR10110">
    <property type="entry name" value="SODIUM/HYDROGEN EXCHANGER"/>
    <property type="match status" value="1"/>
</dbReference>
<feature type="transmembrane region" description="Helical" evidence="10">
    <location>
        <begin position="28"/>
        <end position="46"/>
    </location>
</feature>
<sequence>MAILQVLLALMAACVGFALLARRIRLPYPVVLVLGGMAIAFIPGMPEVELDPQFALAFFLPPLLQVSAIRTDWAAFKTSIRPILLLAVGAVLFTAFCIAAAVKLLIPGFPWAAAIALGAIVAPPDAVAASAVLQKLRLPRRLVTVLEGESLINDATALVLYRFAVVAMMAGTFSWSEAGITFITVSVGGVAVGWAIGRLVILAGRRLQDSLLETAASFIACFAAFFAAEAFHLSGVIAVVTAGLVLGRAQHSFTARTRSESRAVWTFIEFVLNSMVFILIGLQLNGILDRLHDYHGWHLALLAGTVSAVLIVSRFVWVFPASWLPRQFPSIRRHDPMPPWGHITVLCWAGMRGVVSLAAALSLPVTFPERDLLVFLSFCAILATLVLQGTTLEWVIRRLGVEETRRTGMSVEEAAARTLVAHASLREMERRAEDLLAGAIAQDLLPEYRDRVRLLDGVNQGAIAAERAARLEHRLHALRAGRDRLLRHREEDGLDEELMGRLTEELDLEELRLRRLLGAADH</sequence>
<reference evidence="12 13" key="1">
    <citation type="submission" date="2021-07" db="EMBL/GenBank/DDBJ databases">
        <authorList>
            <person name="So Y."/>
        </authorList>
    </citation>
    <scope>NUCLEOTIDE SEQUENCE [LARGE SCALE GENOMIC DNA]</scope>
    <source>
        <strain evidence="12 13">HJA6</strain>
    </source>
</reference>
<organism evidence="12 13">
    <name type="scientific">Roseomonas alba</name>
    <dbReference type="NCBI Taxonomy" id="2846776"/>
    <lineage>
        <taxon>Bacteria</taxon>
        <taxon>Pseudomonadati</taxon>
        <taxon>Pseudomonadota</taxon>
        <taxon>Alphaproteobacteria</taxon>
        <taxon>Acetobacterales</taxon>
        <taxon>Roseomonadaceae</taxon>
        <taxon>Roseomonas</taxon>
    </lineage>
</organism>
<dbReference type="Gene3D" id="6.10.140.1330">
    <property type="match status" value="1"/>
</dbReference>
<feature type="transmembrane region" description="Helical" evidence="10">
    <location>
        <begin position="180"/>
        <end position="203"/>
    </location>
</feature>
<keyword evidence="5 10" id="KW-1133">Transmembrane helix</keyword>
<gene>
    <name evidence="12" type="ORF">KPL78_01940</name>
</gene>
<keyword evidence="8 10" id="KW-0472">Membrane</keyword>
<dbReference type="Proteomes" id="UP001196565">
    <property type="component" value="Unassembled WGS sequence"/>
</dbReference>
<comment type="subcellular location">
    <subcellularLocation>
        <location evidence="10">Cell inner membrane</location>
        <topology evidence="10">Multi-pass membrane protein</topology>
    </subcellularLocation>
    <subcellularLocation>
        <location evidence="1">Cell membrane</location>
        <topology evidence="1">Multi-pass membrane protein</topology>
    </subcellularLocation>
</comment>
<keyword evidence="6 10" id="KW-0915">Sodium</keyword>
<keyword evidence="7 10" id="KW-0406">Ion transport</keyword>
<feature type="transmembrane region" description="Helical" evidence="10">
    <location>
        <begin position="233"/>
        <end position="251"/>
    </location>
</feature>
<evidence type="ECO:0000256" key="1">
    <source>
        <dbReference type="ARBA" id="ARBA00004651"/>
    </source>
</evidence>
<keyword evidence="9 10" id="KW-0739">Sodium transport</keyword>
<keyword evidence="13" id="KW-1185">Reference proteome</keyword>
<feature type="transmembrane region" description="Helical" evidence="10">
    <location>
        <begin position="83"/>
        <end position="106"/>
    </location>
</feature>
<evidence type="ECO:0000256" key="7">
    <source>
        <dbReference type="ARBA" id="ARBA00023065"/>
    </source>
</evidence>
<dbReference type="PANTHER" id="PTHR10110:SF86">
    <property type="entry name" value="SODIUM_HYDROGEN EXCHANGER 7"/>
    <property type="match status" value="1"/>
</dbReference>
<feature type="domain" description="Cation/H+ exchanger transmembrane" evidence="11">
    <location>
        <begin position="12"/>
        <end position="397"/>
    </location>
</feature>
<feature type="transmembrane region" description="Helical" evidence="10">
    <location>
        <begin position="112"/>
        <end position="134"/>
    </location>
</feature>
<evidence type="ECO:0000256" key="10">
    <source>
        <dbReference type="RuleBase" id="RU366002"/>
    </source>
</evidence>
<dbReference type="RefSeq" id="WP_219760986.1">
    <property type="nucleotide sequence ID" value="NZ_JAHYBZ010000001.1"/>
</dbReference>
<evidence type="ECO:0000256" key="8">
    <source>
        <dbReference type="ARBA" id="ARBA00023136"/>
    </source>
</evidence>
<evidence type="ECO:0000256" key="5">
    <source>
        <dbReference type="ARBA" id="ARBA00022989"/>
    </source>
</evidence>
<dbReference type="InterPro" id="IPR006153">
    <property type="entry name" value="Cation/H_exchanger_TM"/>
</dbReference>
<accession>A0ABS7A2S5</accession>
<keyword evidence="4 10" id="KW-0812">Transmembrane</keyword>
<dbReference type="Pfam" id="PF00999">
    <property type="entry name" value="Na_H_Exchanger"/>
    <property type="match status" value="1"/>
</dbReference>
<feature type="transmembrane region" description="Helical" evidence="10">
    <location>
        <begin position="263"/>
        <end position="284"/>
    </location>
</feature>
<name>A0ABS7A2S5_9PROT</name>
<feature type="transmembrane region" description="Helical" evidence="10">
    <location>
        <begin position="340"/>
        <end position="361"/>
    </location>
</feature>
<keyword evidence="3" id="KW-1003">Cell membrane</keyword>
<feature type="transmembrane region" description="Helical" evidence="10">
    <location>
        <begin position="155"/>
        <end position="174"/>
    </location>
</feature>
<evidence type="ECO:0000313" key="12">
    <source>
        <dbReference type="EMBL" id="MBW6396584.1"/>
    </source>
</evidence>
<evidence type="ECO:0000256" key="6">
    <source>
        <dbReference type="ARBA" id="ARBA00023053"/>
    </source>
</evidence>
<protein>
    <submittedName>
        <fullName evidence="12">Na+/H+ antiporter</fullName>
    </submittedName>
</protein>
<evidence type="ECO:0000256" key="9">
    <source>
        <dbReference type="ARBA" id="ARBA00023201"/>
    </source>
</evidence>
<proteinExistence type="inferred from homology"/>
<dbReference type="InterPro" id="IPR018422">
    <property type="entry name" value="Cation/H_exchanger_CPA1"/>
</dbReference>
<keyword evidence="2 10" id="KW-0813">Transport</keyword>
<dbReference type="NCBIfam" id="TIGR00831">
    <property type="entry name" value="a_cpa1"/>
    <property type="match status" value="1"/>
</dbReference>
<evidence type="ECO:0000256" key="3">
    <source>
        <dbReference type="ARBA" id="ARBA00022475"/>
    </source>
</evidence>
<feature type="transmembrane region" description="Helical" evidence="10">
    <location>
        <begin position="373"/>
        <end position="396"/>
    </location>
</feature>
<dbReference type="EMBL" id="JAHYBZ010000001">
    <property type="protein sequence ID" value="MBW6396584.1"/>
    <property type="molecule type" value="Genomic_DNA"/>
</dbReference>
<feature type="transmembrane region" description="Helical" evidence="10">
    <location>
        <begin position="6"/>
        <end position="21"/>
    </location>
</feature>
<keyword evidence="10" id="KW-0050">Antiport</keyword>
<keyword evidence="10" id="KW-0997">Cell inner membrane</keyword>
<comment type="function">
    <text evidence="10">Na(+)/H(+) antiporter that extrudes sodium in exchange for external protons.</text>
</comment>
<dbReference type="InterPro" id="IPR004705">
    <property type="entry name" value="Cation/H_exchanger_CPA1_bac"/>
</dbReference>
<evidence type="ECO:0000256" key="2">
    <source>
        <dbReference type="ARBA" id="ARBA00022448"/>
    </source>
</evidence>